<dbReference type="VEuPathDB" id="TriTrypDB:LpyrH10_38_0180"/>
<dbReference type="AlphaFoldDB" id="A0A0M9FPC1"/>
<evidence type="ECO:0000313" key="4">
    <source>
        <dbReference type="Proteomes" id="UP000037923"/>
    </source>
</evidence>
<feature type="region of interest" description="Disordered" evidence="2">
    <location>
        <begin position="367"/>
        <end position="395"/>
    </location>
</feature>
<comment type="caution">
    <text evidence="3">The sequence shown here is derived from an EMBL/GenBank/DDBJ whole genome shotgun (WGS) entry which is preliminary data.</text>
</comment>
<evidence type="ECO:0000313" key="3">
    <source>
        <dbReference type="EMBL" id="KPA73267.1"/>
    </source>
</evidence>
<feature type="coiled-coil region" evidence="1">
    <location>
        <begin position="409"/>
        <end position="436"/>
    </location>
</feature>
<feature type="region of interest" description="Disordered" evidence="2">
    <location>
        <begin position="184"/>
        <end position="308"/>
    </location>
</feature>
<dbReference type="OrthoDB" id="273738at2759"/>
<organism evidence="3 4">
    <name type="scientific">Leptomonas pyrrhocoris</name>
    <name type="common">Firebug parasite</name>
    <dbReference type="NCBI Taxonomy" id="157538"/>
    <lineage>
        <taxon>Eukaryota</taxon>
        <taxon>Discoba</taxon>
        <taxon>Euglenozoa</taxon>
        <taxon>Kinetoplastea</taxon>
        <taxon>Metakinetoplastina</taxon>
        <taxon>Trypanosomatida</taxon>
        <taxon>Trypanosomatidae</taxon>
        <taxon>Leishmaniinae</taxon>
        <taxon>Leptomonas</taxon>
    </lineage>
</organism>
<feature type="region of interest" description="Disordered" evidence="2">
    <location>
        <begin position="519"/>
        <end position="542"/>
    </location>
</feature>
<feature type="compositionally biased region" description="Low complexity" evidence="2">
    <location>
        <begin position="521"/>
        <end position="532"/>
    </location>
</feature>
<feature type="region of interest" description="Disordered" evidence="2">
    <location>
        <begin position="1"/>
        <end position="22"/>
    </location>
</feature>
<evidence type="ECO:0000256" key="2">
    <source>
        <dbReference type="SAM" id="MobiDB-lite"/>
    </source>
</evidence>
<gene>
    <name evidence="3" type="ORF">ABB37_09979</name>
</gene>
<keyword evidence="4" id="KW-1185">Reference proteome</keyword>
<keyword evidence="1" id="KW-0175">Coiled coil</keyword>
<reference evidence="3 4" key="1">
    <citation type="submission" date="2015-07" db="EMBL/GenBank/DDBJ databases">
        <title>High-quality genome of monoxenous trypanosomatid Leptomonas pyrrhocoris.</title>
        <authorList>
            <person name="Flegontov P."/>
            <person name="Butenko A."/>
            <person name="Firsov S."/>
            <person name="Vlcek C."/>
            <person name="Logacheva M.D."/>
            <person name="Field M."/>
            <person name="Filatov D."/>
            <person name="Flegontova O."/>
            <person name="Gerasimov E."/>
            <person name="Jackson A.P."/>
            <person name="Kelly S."/>
            <person name="Opperdoes F."/>
            <person name="O'Reilly A."/>
            <person name="Votypka J."/>
            <person name="Yurchenko V."/>
            <person name="Lukes J."/>
        </authorList>
    </citation>
    <scope>NUCLEOTIDE SEQUENCE [LARGE SCALE GENOMIC DNA]</scope>
    <source>
        <strain evidence="3">H10</strain>
    </source>
</reference>
<dbReference type="Proteomes" id="UP000037923">
    <property type="component" value="Unassembled WGS sequence"/>
</dbReference>
<evidence type="ECO:0000256" key="1">
    <source>
        <dbReference type="SAM" id="Coils"/>
    </source>
</evidence>
<feature type="region of interest" description="Disordered" evidence="2">
    <location>
        <begin position="121"/>
        <end position="149"/>
    </location>
</feature>
<dbReference type="RefSeq" id="XP_015651706.1">
    <property type="nucleotide sequence ID" value="XM_015809666.1"/>
</dbReference>
<feature type="compositionally biased region" description="Low complexity" evidence="2">
    <location>
        <begin position="10"/>
        <end position="22"/>
    </location>
</feature>
<feature type="compositionally biased region" description="Pro residues" evidence="2">
    <location>
        <begin position="133"/>
        <end position="143"/>
    </location>
</feature>
<protein>
    <submittedName>
        <fullName evidence="3">Uncharacterized protein</fullName>
    </submittedName>
</protein>
<proteinExistence type="predicted"/>
<accession>A0A0M9FPC1</accession>
<feature type="compositionally biased region" description="Acidic residues" evidence="2">
    <location>
        <begin position="187"/>
        <end position="206"/>
    </location>
</feature>
<dbReference type="OMA" id="YMRHARE"/>
<dbReference type="GeneID" id="26910259"/>
<feature type="compositionally biased region" description="Low complexity" evidence="2">
    <location>
        <begin position="283"/>
        <end position="296"/>
    </location>
</feature>
<dbReference type="EMBL" id="LGTL01000038">
    <property type="protein sequence ID" value="KPA73267.1"/>
    <property type="molecule type" value="Genomic_DNA"/>
</dbReference>
<sequence length="542" mass="57469">MKQHDDANEAAEGAAAAAPAGGVDRVPKVRLDVLTSRLLHEQDYGELSSSSSLSSNISNAFDAAAATTTTFNTVPRMPLSALAKAEAQLKKPVALSHGGLTTNFSREDIQHITDPDVLRYLAGDASPNAPVRSSPPPPPPPSAPKSEMEAHMEALQREIDTFITAVDNEGRSYEIRIGASGGREVLIADEEPDAASEENEEEDETEAAGPEQPAPPSSPEAATVGRSPPPQEKPRSATTSAPPPLPRKSPFTAAPSQQRRPATEKSARVRTRPQHKPSPPAPAASSSSRATAAAQPPTIPVRPRAGLTEAEEGRVAQLLDGDVFAALTASNPFACRHELVEKLGELDEKARRYAAIRDGQQVFSALGRTPSASHDGDVAPRDGAAAGDSTSAPTATELGNAYMRDTHQAEQTTQQLRSVNERLRALQRLNEALALAPADDTPADVLALRPAWARSPPLSVDEAEVQRLLAAARAEEVKAREVGLAETTLPPVADPYARLRGQLQEASGRAMELLKMYDATPPALRRAPSPLRDGTEESPNDE</sequence>
<name>A0A0M9FPC1_LEPPY</name>